<protein>
    <recommendedName>
        <fullName evidence="3">N-acetyltransferase domain-containing protein</fullName>
    </recommendedName>
</protein>
<evidence type="ECO:0000313" key="1">
    <source>
        <dbReference type="EMBL" id="BAK36818.1"/>
    </source>
</evidence>
<dbReference type="RefSeq" id="WP_013864664.1">
    <property type="nucleotide sequence ID" value="NC_015635.1"/>
</dbReference>
<evidence type="ECO:0000313" key="2">
    <source>
        <dbReference type="Proteomes" id="UP000007947"/>
    </source>
</evidence>
<dbReference type="AlphaFoldDB" id="F5XPY7"/>
<sequence>MGIRFPDTIFIFEVGDRDTAAVALYESLGFTELARVPDPDSKHSGYDYLLYLRLDHPRG</sequence>
<dbReference type="EMBL" id="AP012204">
    <property type="protein sequence ID" value="BAK36818.1"/>
    <property type="molecule type" value="Genomic_DNA"/>
</dbReference>
<organism evidence="1 2">
    <name type="scientific">Microlunatus phosphovorus (strain ATCC 700054 / DSM 10555 / JCM 9379 / NBRC 101784 / NCIMB 13414 / VKM Ac-1990 / NM-1)</name>
    <dbReference type="NCBI Taxonomy" id="1032480"/>
    <lineage>
        <taxon>Bacteria</taxon>
        <taxon>Bacillati</taxon>
        <taxon>Actinomycetota</taxon>
        <taxon>Actinomycetes</taxon>
        <taxon>Propionibacteriales</taxon>
        <taxon>Propionibacteriaceae</taxon>
        <taxon>Microlunatus</taxon>
    </lineage>
</organism>
<evidence type="ECO:0008006" key="3">
    <source>
        <dbReference type="Google" id="ProtNLM"/>
    </source>
</evidence>
<dbReference type="KEGG" id="mph:MLP_38040"/>
<dbReference type="OrthoDB" id="529907at2"/>
<keyword evidence="2" id="KW-1185">Reference proteome</keyword>
<proteinExistence type="predicted"/>
<gene>
    <name evidence="1" type="ordered locus">MLP_38040</name>
</gene>
<accession>F5XPY7</accession>
<reference evidence="1 2" key="1">
    <citation type="submission" date="2011-05" db="EMBL/GenBank/DDBJ databases">
        <title>Whole genome sequence of Microlunatus phosphovorus NM-1.</title>
        <authorList>
            <person name="Hosoyama A."/>
            <person name="Sasaki K."/>
            <person name="Harada T."/>
            <person name="Igarashi R."/>
            <person name="Kawakoshi A."/>
            <person name="Sasagawa M."/>
            <person name="Fukada J."/>
            <person name="Nakamura S."/>
            <person name="Katano Y."/>
            <person name="Hanada S."/>
            <person name="Kamagata Y."/>
            <person name="Nakamura N."/>
            <person name="Yamazaki S."/>
            <person name="Fujita N."/>
        </authorList>
    </citation>
    <scope>NUCLEOTIDE SEQUENCE [LARGE SCALE GENOMIC DNA]</scope>
    <source>
        <strain evidence="2">ATCC 700054 / DSM 10555 / JCM 9379 / NBRC 101784 / NCIMB 13414 / VKM Ac-1990 / NM-1</strain>
    </source>
</reference>
<dbReference type="Proteomes" id="UP000007947">
    <property type="component" value="Chromosome"/>
</dbReference>
<dbReference type="SUPFAM" id="SSF55729">
    <property type="entry name" value="Acyl-CoA N-acyltransferases (Nat)"/>
    <property type="match status" value="1"/>
</dbReference>
<name>F5XPY7_MICPN</name>
<dbReference type="STRING" id="1032480.MLP_38040"/>
<dbReference type="HOGENOM" id="CLU_2955432_0_0_11"/>
<dbReference type="InterPro" id="IPR016181">
    <property type="entry name" value="Acyl_CoA_acyltransferase"/>
</dbReference>